<dbReference type="Gene3D" id="3.80.10.10">
    <property type="entry name" value="Ribonuclease Inhibitor"/>
    <property type="match status" value="2"/>
</dbReference>
<feature type="compositionally biased region" description="Basic and acidic residues" evidence="8">
    <location>
        <begin position="1655"/>
        <end position="1667"/>
    </location>
</feature>
<dbReference type="InterPro" id="IPR027417">
    <property type="entry name" value="P-loop_NTPase"/>
</dbReference>
<keyword evidence="5" id="KW-0611">Plant defense</keyword>
<dbReference type="OrthoDB" id="971758at2759"/>
<feature type="region of interest" description="Disordered" evidence="8">
    <location>
        <begin position="1139"/>
        <end position="1296"/>
    </location>
</feature>
<name>A0A834WVD8_9FABA</name>
<evidence type="ECO:0000256" key="5">
    <source>
        <dbReference type="ARBA" id="ARBA00022821"/>
    </source>
</evidence>
<dbReference type="InterPro" id="IPR032675">
    <property type="entry name" value="LRR_dom_sf"/>
</dbReference>
<feature type="compositionally biased region" description="Basic and acidic residues" evidence="8">
    <location>
        <begin position="1263"/>
        <end position="1280"/>
    </location>
</feature>
<dbReference type="InterPro" id="IPR057135">
    <property type="entry name" value="At4g27190-like_LRR"/>
</dbReference>
<dbReference type="SMART" id="SM00382">
    <property type="entry name" value="AAA"/>
    <property type="match status" value="1"/>
</dbReference>
<dbReference type="CDD" id="cd00009">
    <property type="entry name" value="AAA"/>
    <property type="match status" value="1"/>
</dbReference>
<evidence type="ECO:0000256" key="7">
    <source>
        <dbReference type="SAM" id="Coils"/>
    </source>
</evidence>
<evidence type="ECO:0000256" key="6">
    <source>
        <dbReference type="ARBA" id="ARBA00022840"/>
    </source>
</evidence>
<dbReference type="EMBL" id="JAAIUW010000005">
    <property type="protein sequence ID" value="KAF7833318.1"/>
    <property type="molecule type" value="Genomic_DNA"/>
</dbReference>
<dbReference type="PANTHER" id="PTHR33463:SF183">
    <property type="entry name" value="NB-ARC DOMAIN DISEASE RESISTANCE PROTEIN"/>
    <property type="match status" value="1"/>
</dbReference>
<reference evidence="10" key="1">
    <citation type="submission" date="2020-09" db="EMBL/GenBank/DDBJ databases">
        <title>Genome-Enabled Discovery of Anthraquinone Biosynthesis in Senna tora.</title>
        <authorList>
            <person name="Kang S.-H."/>
            <person name="Pandey R.P."/>
            <person name="Lee C.-M."/>
            <person name="Sim J.-S."/>
            <person name="Jeong J.-T."/>
            <person name="Choi B.-S."/>
            <person name="Jung M."/>
            <person name="Ginzburg D."/>
            <person name="Zhao K."/>
            <person name="Won S.Y."/>
            <person name="Oh T.-J."/>
            <person name="Yu Y."/>
            <person name="Kim N.-H."/>
            <person name="Lee O.R."/>
            <person name="Lee T.-H."/>
            <person name="Bashyal P."/>
            <person name="Kim T.-S."/>
            <person name="Lee W.-H."/>
            <person name="Kawkins C."/>
            <person name="Kim C.-K."/>
            <person name="Kim J.S."/>
            <person name="Ahn B.O."/>
            <person name="Rhee S.Y."/>
            <person name="Sohng J.K."/>
        </authorList>
    </citation>
    <scope>NUCLEOTIDE SEQUENCE</scope>
    <source>
        <tissue evidence="10">Leaf</tissue>
    </source>
</reference>
<dbReference type="FunFam" id="3.40.50.300:FF:001091">
    <property type="entry name" value="Probable disease resistance protein At1g61300"/>
    <property type="match status" value="1"/>
</dbReference>
<accession>A0A834WVD8</accession>
<evidence type="ECO:0000256" key="4">
    <source>
        <dbReference type="ARBA" id="ARBA00022741"/>
    </source>
</evidence>
<dbReference type="SUPFAM" id="SSF52058">
    <property type="entry name" value="L domain-like"/>
    <property type="match status" value="1"/>
</dbReference>
<feature type="compositionally biased region" description="Basic and acidic residues" evidence="8">
    <location>
        <begin position="1166"/>
        <end position="1183"/>
    </location>
</feature>
<evidence type="ECO:0000256" key="3">
    <source>
        <dbReference type="ARBA" id="ARBA00022737"/>
    </source>
</evidence>
<keyword evidence="6" id="KW-0067">ATP-binding</keyword>
<dbReference type="PRINTS" id="PR00364">
    <property type="entry name" value="DISEASERSIST"/>
</dbReference>
<feature type="region of interest" description="Disordered" evidence="8">
    <location>
        <begin position="1655"/>
        <end position="1696"/>
    </location>
</feature>
<feature type="compositionally biased region" description="Basic and acidic residues" evidence="8">
    <location>
        <begin position="1215"/>
        <end position="1232"/>
    </location>
</feature>
<dbReference type="InterPro" id="IPR003593">
    <property type="entry name" value="AAA+_ATPase"/>
</dbReference>
<keyword evidence="2" id="KW-0433">Leucine-rich repeat</keyword>
<dbReference type="InterPro" id="IPR002182">
    <property type="entry name" value="NB-ARC"/>
</dbReference>
<dbReference type="Pfam" id="PF23247">
    <property type="entry name" value="LRR_RPS2"/>
    <property type="match status" value="2"/>
</dbReference>
<dbReference type="Pfam" id="PF00931">
    <property type="entry name" value="NB-ARC"/>
    <property type="match status" value="1"/>
</dbReference>
<evidence type="ECO:0000313" key="10">
    <source>
        <dbReference type="EMBL" id="KAF7833318.1"/>
    </source>
</evidence>
<feature type="compositionally biased region" description="Polar residues" evidence="8">
    <location>
        <begin position="1139"/>
        <end position="1162"/>
    </location>
</feature>
<keyword evidence="3" id="KW-0677">Repeat</keyword>
<sequence>MEEIATSATANIVSQLVCGAVTEANYCFHFNRYVKGLETQKEKLQSKIESVLDRAKEDRKNTKIIVKRVDEWLSEANSLISKVVKLEEKAKHKRMNTSCLNYCPPNLIRRYSLGKKLKEMAKQLDEHTKIEFSEGFSRVASLVGINYYSSDGFLQFDSRKEAYGRLLEALKDDKTHMIGLYGMGGCGKTTLAKEVGKEAQQHFGKVVLVTVSNDIKVDKIQESIASQLGLKLEEKEEPERAKRLFMRLTNGERLLLILDDVWVQLNFEAIGIPTGENQKGCTILITTRQYGVCTSMNCGRTIFLKVLNEEEAWALFQKHAQFSVDNSDSIKSVAEEITKQCGGLLVAIAAVASTLKGKEPFEWEEALKTLKDSNLLEIEEGLQSPYACLELSYNKLKNEEARSLFLLCSVFPEDYEISLDLLTMIGIGLGLVEEFQSYTRARNIVRKAKNKLTDSCLLLEVEEEVNEVKMHDLVRDVAQWIAKKEGKLIMGPEKSHKVLKDDLIIKDAKIRYLWLDEVDKFPHELDCPELEFLYVSTRSQHDVDVTNEFFKGLKKLRVLYLKNLSGNVILRLSNSAHLINNLCCLILYGWSLGDISIIGSLEKLVSLRLWYCSFDELPNGIILQKKLRLLELRNCEINKNPYEVIGRCSQLEELYFFGNRGKDWEYQEGQNVAEYFDKVRITPALERYCIDLGKCYYDRDVEDFPKTRSSHIEDFDACVSNATIKDLMQRAEFLSLGGVNKSCKYIFPDIVESIGGGLNALTRLTLCNSKNIECMIDNASHLSLLGTISNLTHLEIRSMRHLKTLYYGQPPEGLFAKLEVLEIYGCDSLVHIITDEEAKEIVVDSTIAFSKLKTLFIRSCNQDLTKMMVTHLENLKTVSLHNVKTDVIFSLEWLSINGIVVNLGLQDISLVNLPELRHIWMGPKDIIGLQNLVELDIQQCVHLKVIFPASILRSMPQLTMLSINNCEELEEIIEEEGNQNVSNPQLLFPHLTTIIIKYCHKLKRLFSVSTSHVLPILETMWIEEASQLEQVFGDEEEDTRDMIRKEALKMTPQLKFLALVKLPSLTNRGHWILELQTVRYRVVHKSPKLNLTSTHNAADLHKLRAEMKGSYAKECLVTFPFDSYYVFINFYKQLLNERSTSEPSLTKQQAFGESEITNNEICQGNKDLENERSENETNLKDQKQPLGEYEIPQQIKRVKQSEEEIQSAQEENISETEKTELVNKRSTSEPRLTEQSPLGESEVTNKEMPQGAKSDKELEDEDQSVKERNILEKTSVKQSEDENPSAKGSIEESSTLENAKIVISSAHSKPESSLEACPLASFPSKAFLHELANERSANEPSLMDQKQLQQPIGEYEIPQQIKRVKQSEDKIQSAQEENISETEKTNVKGNIDDCSTMENAKAVISPPKAFLHSQINIKQTETDIDKVTEPNPIINLQDFEDDDDGQIQISAVSSIRNDFVEKALSDLEVSLKLPLKDIAISEANTLHILTLLNFLSCLSFEDGALLPQGLNAIIKSLHQELPSILYSFKPALAMINKFHEAQEKEARLKEQISMWEKEIKETTELKKEYESVMKENVEMLEDQTKAWQQLFEVDYKWSVLHSQFQQKSIDVHTRRIIHSTFENVTETNEDSEFQNLTETLNETTLGLGIPRTMETSRETEFVDRRSANNEISQGTKSDDKLEDEDQSAKEGNISEETSIVKGNIEGGSTSKNAEAFPHSQLNINLSVPIVATTKDELVAKAISDMEVSMKMPLKDIATSKANSLRLLTALNFLSCLSSDDGALPHGLKAVIDSLHQDFPSILCSFKSAFAKINKFPKFEEHISKLEKEIKECDKKLSSVEAKKKKYVAETIELKKVFESVGKDKSEMEKHQRKAQQQILQDNYRWSFLCSQFQLNNIDARNLG</sequence>
<dbReference type="Gene3D" id="1.10.8.430">
    <property type="entry name" value="Helical domain of apoptotic protease-activating factors"/>
    <property type="match status" value="1"/>
</dbReference>
<evidence type="ECO:0000259" key="9">
    <source>
        <dbReference type="SMART" id="SM00382"/>
    </source>
</evidence>
<organism evidence="10 11">
    <name type="scientific">Senna tora</name>
    <dbReference type="NCBI Taxonomy" id="362788"/>
    <lineage>
        <taxon>Eukaryota</taxon>
        <taxon>Viridiplantae</taxon>
        <taxon>Streptophyta</taxon>
        <taxon>Embryophyta</taxon>
        <taxon>Tracheophyta</taxon>
        <taxon>Spermatophyta</taxon>
        <taxon>Magnoliopsida</taxon>
        <taxon>eudicotyledons</taxon>
        <taxon>Gunneridae</taxon>
        <taxon>Pentapetalae</taxon>
        <taxon>rosids</taxon>
        <taxon>fabids</taxon>
        <taxon>Fabales</taxon>
        <taxon>Fabaceae</taxon>
        <taxon>Caesalpinioideae</taxon>
        <taxon>Cassia clade</taxon>
        <taxon>Senna</taxon>
    </lineage>
</organism>
<dbReference type="SUPFAM" id="SSF52540">
    <property type="entry name" value="P-loop containing nucleoside triphosphate hydrolases"/>
    <property type="match status" value="1"/>
</dbReference>
<comment type="caution">
    <text evidence="10">The sequence shown here is derived from an EMBL/GenBank/DDBJ whole genome shotgun (WGS) entry which is preliminary data.</text>
</comment>
<keyword evidence="4" id="KW-0547">Nucleotide-binding</keyword>
<dbReference type="Gene3D" id="1.10.10.10">
    <property type="entry name" value="Winged helix-like DNA-binding domain superfamily/Winged helix DNA-binding domain"/>
    <property type="match status" value="1"/>
</dbReference>
<dbReference type="InterPro" id="IPR042197">
    <property type="entry name" value="Apaf_helical"/>
</dbReference>
<dbReference type="InterPro" id="IPR036388">
    <property type="entry name" value="WH-like_DNA-bd_sf"/>
</dbReference>
<gene>
    <name evidence="10" type="ORF">G2W53_015651</name>
</gene>
<keyword evidence="11" id="KW-1185">Reference proteome</keyword>
<proteinExistence type="inferred from homology"/>
<feature type="coiled-coil region" evidence="7">
    <location>
        <begin position="1538"/>
        <end position="1572"/>
    </location>
</feature>
<feature type="coiled-coil region" evidence="7">
    <location>
        <begin position="34"/>
        <end position="89"/>
    </location>
</feature>
<dbReference type="GO" id="GO:0005524">
    <property type="term" value="F:ATP binding"/>
    <property type="evidence" value="ECO:0007669"/>
    <property type="project" value="UniProtKB-KW"/>
</dbReference>
<dbReference type="InterPro" id="IPR050905">
    <property type="entry name" value="Plant_NBS-LRR"/>
</dbReference>
<dbReference type="GO" id="GO:0043531">
    <property type="term" value="F:ADP binding"/>
    <property type="evidence" value="ECO:0007669"/>
    <property type="project" value="InterPro"/>
</dbReference>
<protein>
    <submittedName>
        <fullName evidence="10">Disease resistance protein</fullName>
    </submittedName>
</protein>
<dbReference type="GO" id="GO:0006952">
    <property type="term" value="P:defense response"/>
    <property type="evidence" value="ECO:0007669"/>
    <property type="project" value="UniProtKB-KW"/>
</dbReference>
<feature type="domain" description="AAA+ ATPase" evidence="9">
    <location>
        <begin position="174"/>
        <end position="326"/>
    </location>
</feature>
<dbReference type="Gene3D" id="3.40.50.300">
    <property type="entry name" value="P-loop containing nucleotide triphosphate hydrolases"/>
    <property type="match status" value="1"/>
</dbReference>
<dbReference type="Proteomes" id="UP000634136">
    <property type="component" value="Unassembled WGS sequence"/>
</dbReference>
<evidence type="ECO:0000313" key="11">
    <source>
        <dbReference type="Proteomes" id="UP000634136"/>
    </source>
</evidence>
<feature type="region of interest" description="Disordered" evidence="8">
    <location>
        <begin position="1363"/>
        <end position="1392"/>
    </location>
</feature>
<evidence type="ECO:0000256" key="1">
    <source>
        <dbReference type="ARBA" id="ARBA00008894"/>
    </source>
</evidence>
<dbReference type="PANTHER" id="PTHR33463">
    <property type="entry name" value="NB-ARC DOMAIN-CONTAINING PROTEIN-RELATED"/>
    <property type="match status" value="1"/>
</dbReference>
<feature type="coiled-coil region" evidence="7">
    <location>
        <begin position="1822"/>
        <end position="1849"/>
    </location>
</feature>
<keyword evidence="7" id="KW-0175">Coiled coil</keyword>
<evidence type="ECO:0000256" key="2">
    <source>
        <dbReference type="ARBA" id="ARBA00022614"/>
    </source>
</evidence>
<evidence type="ECO:0000256" key="8">
    <source>
        <dbReference type="SAM" id="MobiDB-lite"/>
    </source>
</evidence>
<comment type="similarity">
    <text evidence="1">Belongs to the disease resistance NB-LRR family.</text>
</comment>